<accession>A0AA38GEC9</accession>
<feature type="non-terminal residue" evidence="1">
    <location>
        <position position="1"/>
    </location>
</feature>
<evidence type="ECO:0000313" key="1">
    <source>
        <dbReference type="EMBL" id="KAH9320318.1"/>
    </source>
</evidence>
<reference evidence="1 2" key="1">
    <citation type="journal article" date="2021" name="Nat. Plants">
        <title>The Taxus genome provides insights into paclitaxel biosynthesis.</title>
        <authorList>
            <person name="Xiong X."/>
            <person name="Gou J."/>
            <person name="Liao Q."/>
            <person name="Li Y."/>
            <person name="Zhou Q."/>
            <person name="Bi G."/>
            <person name="Li C."/>
            <person name="Du R."/>
            <person name="Wang X."/>
            <person name="Sun T."/>
            <person name="Guo L."/>
            <person name="Liang H."/>
            <person name="Lu P."/>
            <person name="Wu Y."/>
            <person name="Zhang Z."/>
            <person name="Ro D.K."/>
            <person name="Shang Y."/>
            <person name="Huang S."/>
            <person name="Yan J."/>
        </authorList>
    </citation>
    <scope>NUCLEOTIDE SEQUENCE [LARGE SCALE GENOMIC DNA]</scope>
    <source>
        <strain evidence="1">Ta-2019</strain>
    </source>
</reference>
<gene>
    <name evidence="1" type="ORF">KI387_022087</name>
</gene>
<dbReference type="AlphaFoldDB" id="A0AA38GEC9"/>
<evidence type="ECO:0000313" key="2">
    <source>
        <dbReference type="Proteomes" id="UP000824469"/>
    </source>
</evidence>
<dbReference type="Proteomes" id="UP000824469">
    <property type="component" value="Unassembled WGS sequence"/>
</dbReference>
<sequence length="53" mass="5907">INRRRLDKIGVDWRQISQSGTMRQDSGIGRGMWSAGCAEVGETLEQSHQMTDG</sequence>
<organism evidence="1 2">
    <name type="scientific">Taxus chinensis</name>
    <name type="common">Chinese yew</name>
    <name type="synonym">Taxus wallichiana var. chinensis</name>
    <dbReference type="NCBI Taxonomy" id="29808"/>
    <lineage>
        <taxon>Eukaryota</taxon>
        <taxon>Viridiplantae</taxon>
        <taxon>Streptophyta</taxon>
        <taxon>Embryophyta</taxon>
        <taxon>Tracheophyta</taxon>
        <taxon>Spermatophyta</taxon>
        <taxon>Pinopsida</taxon>
        <taxon>Pinidae</taxon>
        <taxon>Conifers II</taxon>
        <taxon>Cupressales</taxon>
        <taxon>Taxaceae</taxon>
        <taxon>Taxus</taxon>
    </lineage>
</organism>
<name>A0AA38GEC9_TAXCH</name>
<dbReference type="EMBL" id="JAHRHJ020000004">
    <property type="protein sequence ID" value="KAH9320318.1"/>
    <property type="molecule type" value="Genomic_DNA"/>
</dbReference>
<comment type="caution">
    <text evidence="1">The sequence shown here is derived from an EMBL/GenBank/DDBJ whole genome shotgun (WGS) entry which is preliminary data.</text>
</comment>
<protein>
    <submittedName>
        <fullName evidence="1">Uncharacterized protein</fullName>
    </submittedName>
</protein>
<feature type="non-terminal residue" evidence="1">
    <location>
        <position position="53"/>
    </location>
</feature>
<proteinExistence type="predicted"/>
<keyword evidence="2" id="KW-1185">Reference proteome</keyword>